<evidence type="ECO:0008006" key="4">
    <source>
        <dbReference type="Google" id="ProtNLM"/>
    </source>
</evidence>
<feature type="signal peptide" evidence="1">
    <location>
        <begin position="1"/>
        <end position="19"/>
    </location>
</feature>
<dbReference type="AlphaFoldDB" id="A0A1G9X3N5"/>
<evidence type="ECO:0000313" key="3">
    <source>
        <dbReference type="Proteomes" id="UP000199226"/>
    </source>
</evidence>
<name>A0A1G9X3N5_9SPHI</name>
<feature type="chain" id="PRO_5011495740" description="Lipoprotein" evidence="1">
    <location>
        <begin position="20"/>
        <end position="141"/>
    </location>
</feature>
<organism evidence="2 3">
    <name type="scientific">Daejeonella rubra</name>
    <dbReference type="NCBI Taxonomy" id="990371"/>
    <lineage>
        <taxon>Bacteria</taxon>
        <taxon>Pseudomonadati</taxon>
        <taxon>Bacteroidota</taxon>
        <taxon>Sphingobacteriia</taxon>
        <taxon>Sphingobacteriales</taxon>
        <taxon>Sphingobacteriaceae</taxon>
        <taxon>Daejeonella</taxon>
    </lineage>
</organism>
<evidence type="ECO:0000256" key="1">
    <source>
        <dbReference type="SAM" id="SignalP"/>
    </source>
</evidence>
<dbReference type="PROSITE" id="PS51257">
    <property type="entry name" value="PROKAR_LIPOPROTEIN"/>
    <property type="match status" value="1"/>
</dbReference>
<proteinExistence type="predicted"/>
<dbReference type="Proteomes" id="UP000199226">
    <property type="component" value="Unassembled WGS sequence"/>
</dbReference>
<evidence type="ECO:0000313" key="2">
    <source>
        <dbReference type="EMBL" id="SDM91328.1"/>
    </source>
</evidence>
<sequence length="141" mass="15657">MKIKIMLLILVSVMLTSCAQVDTVDTTKKVEVKLPAKKSKTFTVTMDDLYPDPKTQKSLGYMGFTEPISGVIKAANFYHGSLEVQGDDGDYYALSIHPDDLSTYLKSDLRYFMKSGNRISTVCSVEGARVLQIVNATFTEQ</sequence>
<dbReference type="EMBL" id="FNHH01000028">
    <property type="protein sequence ID" value="SDM91328.1"/>
    <property type="molecule type" value="Genomic_DNA"/>
</dbReference>
<keyword evidence="1" id="KW-0732">Signal</keyword>
<reference evidence="3" key="1">
    <citation type="submission" date="2016-10" db="EMBL/GenBank/DDBJ databases">
        <authorList>
            <person name="Varghese N."/>
            <person name="Submissions S."/>
        </authorList>
    </citation>
    <scope>NUCLEOTIDE SEQUENCE [LARGE SCALE GENOMIC DNA]</scope>
    <source>
        <strain evidence="3">DSM 24536</strain>
    </source>
</reference>
<dbReference type="STRING" id="990371.SAMN05421813_12842"/>
<accession>A0A1G9X3N5</accession>
<gene>
    <name evidence="2" type="ORF">SAMN05421813_12842</name>
</gene>
<protein>
    <recommendedName>
        <fullName evidence="4">Lipoprotein</fullName>
    </recommendedName>
</protein>
<keyword evidence="3" id="KW-1185">Reference proteome</keyword>